<keyword evidence="2" id="KW-1185">Reference proteome</keyword>
<gene>
    <name evidence="1" type="ORF">GCM10009817_31390</name>
</gene>
<evidence type="ECO:0000313" key="2">
    <source>
        <dbReference type="Proteomes" id="UP001500013"/>
    </source>
</evidence>
<protein>
    <submittedName>
        <fullName evidence="1">Uncharacterized protein</fullName>
    </submittedName>
</protein>
<organism evidence="1 2">
    <name type="scientific">Terrabacter lapilli</name>
    <dbReference type="NCBI Taxonomy" id="436231"/>
    <lineage>
        <taxon>Bacteria</taxon>
        <taxon>Bacillati</taxon>
        <taxon>Actinomycetota</taxon>
        <taxon>Actinomycetes</taxon>
        <taxon>Micrococcales</taxon>
        <taxon>Intrasporangiaceae</taxon>
        <taxon>Terrabacter</taxon>
    </lineage>
</organism>
<comment type="caution">
    <text evidence="1">The sequence shown here is derived from an EMBL/GenBank/DDBJ whole genome shotgun (WGS) entry which is preliminary data.</text>
</comment>
<dbReference type="EMBL" id="BAAAPU010000009">
    <property type="protein sequence ID" value="GAA1987558.1"/>
    <property type="molecule type" value="Genomic_DNA"/>
</dbReference>
<sequence>MASMTFRDLPARASEIPLTNRRVAADVIDLIVSDADRNTGCVAVMICDAEARGRQPLVLRDLPPSAGPSALAQLLGLVLPLVAANRGAVLIGRGRPRGTAPDDVDRRWHQTAIDWCADHGVGLLGFYLATRDGICRLPEPLTAAS</sequence>
<proteinExistence type="predicted"/>
<dbReference type="Proteomes" id="UP001500013">
    <property type="component" value="Unassembled WGS sequence"/>
</dbReference>
<evidence type="ECO:0000313" key="1">
    <source>
        <dbReference type="EMBL" id="GAA1987558.1"/>
    </source>
</evidence>
<name>A0ABP5DZL5_9MICO</name>
<reference evidence="2" key="1">
    <citation type="journal article" date="2019" name="Int. J. Syst. Evol. Microbiol.">
        <title>The Global Catalogue of Microorganisms (GCM) 10K type strain sequencing project: providing services to taxonomists for standard genome sequencing and annotation.</title>
        <authorList>
            <consortium name="The Broad Institute Genomics Platform"/>
            <consortium name="The Broad Institute Genome Sequencing Center for Infectious Disease"/>
            <person name="Wu L."/>
            <person name="Ma J."/>
        </authorList>
    </citation>
    <scope>NUCLEOTIDE SEQUENCE [LARGE SCALE GENOMIC DNA]</scope>
    <source>
        <strain evidence="2">JCM 15628</strain>
    </source>
</reference>
<accession>A0ABP5DZL5</accession>